<comment type="caution">
    <text evidence="1">The sequence shown here is derived from an EMBL/GenBank/DDBJ whole genome shotgun (WGS) entry which is preliminary data.</text>
</comment>
<dbReference type="EMBL" id="SRLO01006944">
    <property type="protein sequence ID" value="TNN28392.1"/>
    <property type="molecule type" value="Genomic_DNA"/>
</dbReference>
<reference evidence="1 2" key="1">
    <citation type="submission" date="2019-03" db="EMBL/GenBank/DDBJ databases">
        <title>First draft genome of Liparis tanakae, snailfish: a comprehensive survey of snailfish specific genes.</title>
        <authorList>
            <person name="Kim W."/>
            <person name="Song I."/>
            <person name="Jeong J.-H."/>
            <person name="Kim D."/>
            <person name="Kim S."/>
            <person name="Ryu S."/>
            <person name="Song J.Y."/>
            <person name="Lee S.K."/>
        </authorList>
    </citation>
    <scope>NUCLEOTIDE SEQUENCE [LARGE SCALE GENOMIC DNA]</scope>
    <source>
        <tissue evidence="1">Muscle</tissue>
    </source>
</reference>
<evidence type="ECO:0000313" key="2">
    <source>
        <dbReference type="Proteomes" id="UP000314294"/>
    </source>
</evidence>
<evidence type="ECO:0000313" key="1">
    <source>
        <dbReference type="EMBL" id="TNN28392.1"/>
    </source>
</evidence>
<dbReference type="AlphaFoldDB" id="A0A4Z2EJ76"/>
<name>A0A4Z2EJ76_9TELE</name>
<keyword evidence="2" id="KW-1185">Reference proteome</keyword>
<organism evidence="1 2">
    <name type="scientific">Liparis tanakae</name>
    <name type="common">Tanaka's snailfish</name>
    <dbReference type="NCBI Taxonomy" id="230148"/>
    <lineage>
        <taxon>Eukaryota</taxon>
        <taxon>Metazoa</taxon>
        <taxon>Chordata</taxon>
        <taxon>Craniata</taxon>
        <taxon>Vertebrata</taxon>
        <taxon>Euteleostomi</taxon>
        <taxon>Actinopterygii</taxon>
        <taxon>Neopterygii</taxon>
        <taxon>Teleostei</taxon>
        <taxon>Neoteleostei</taxon>
        <taxon>Acanthomorphata</taxon>
        <taxon>Eupercaria</taxon>
        <taxon>Perciformes</taxon>
        <taxon>Cottioidei</taxon>
        <taxon>Cottales</taxon>
        <taxon>Liparidae</taxon>
        <taxon>Liparis</taxon>
    </lineage>
</organism>
<protein>
    <submittedName>
        <fullName evidence="1">Uncharacterized protein</fullName>
    </submittedName>
</protein>
<accession>A0A4Z2EJ76</accession>
<dbReference type="Proteomes" id="UP000314294">
    <property type="component" value="Unassembled WGS sequence"/>
</dbReference>
<sequence length="64" mass="6714">MATPGSGVAASLWSRGPATPSRLIYWIVPPPLKDSIFCASLHSECPAPLGERRAPPGRSGLCEP</sequence>
<proteinExistence type="predicted"/>
<gene>
    <name evidence="1" type="ORF">EYF80_061461</name>
</gene>